<dbReference type="EC" id="6.3.4.20" evidence="8 10"/>
<keyword evidence="10" id="KW-0671">Queuosine biosynthesis</keyword>
<dbReference type="Gene3D" id="3.40.50.620">
    <property type="entry name" value="HUPs"/>
    <property type="match status" value="1"/>
</dbReference>
<feature type="binding site" evidence="10">
    <location>
        <begin position="13"/>
        <end position="23"/>
    </location>
    <ligand>
        <name>ATP</name>
        <dbReference type="ChEBI" id="CHEBI:30616"/>
    </ligand>
</feature>
<evidence type="ECO:0000256" key="7">
    <source>
        <dbReference type="ARBA" id="ARBA00037993"/>
    </source>
</evidence>
<gene>
    <name evidence="10 11" type="primary">queC</name>
    <name evidence="11" type="ORF">ACFFSY_14520</name>
</gene>
<dbReference type="HAMAP" id="MF_01633">
    <property type="entry name" value="QueC"/>
    <property type="match status" value="1"/>
</dbReference>
<evidence type="ECO:0000256" key="3">
    <source>
        <dbReference type="ARBA" id="ARBA00022723"/>
    </source>
</evidence>
<evidence type="ECO:0000256" key="5">
    <source>
        <dbReference type="ARBA" id="ARBA00022833"/>
    </source>
</evidence>
<keyword evidence="6 10" id="KW-0067">ATP-binding</keyword>
<evidence type="ECO:0000256" key="1">
    <source>
        <dbReference type="ARBA" id="ARBA00005061"/>
    </source>
</evidence>
<feature type="binding site" evidence="10">
    <location>
        <position position="208"/>
    </location>
    <ligand>
        <name>Zn(2+)</name>
        <dbReference type="ChEBI" id="CHEBI:29105"/>
    </ligand>
</feature>
<evidence type="ECO:0000256" key="2">
    <source>
        <dbReference type="ARBA" id="ARBA00022598"/>
    </source>
</evidence>
<dbReference type="InterPro" id="IPR018317">
    <property type="entry name" value="QueC"/>
</dbReference>
<comment type="function">
    <text evidence="10">Catalyzes the ATP-dependent conversion of 7-carboxy-7-deazaguanine (CDG) to 7-cyano-7-deazaguanine (preQ(0)).</text>
</comment>
<keyword evidence="2 10" id="KW-0436">Ligase</keyword>
<dbReference type="EMBL" id="JBHMDO010000024">
    <property type="protein sequence ID" value="MFB9327138.1"/>
    <property type="molecule type" value="Genomic_DNA"/>
</dbReference>
<comment type="subunit">
    <text evidence="10">Homodimer.</text>
</comment>
<comment type="cofactor">
    <cofactor evidence="10">
        <name>Zn(2+)</name>
        <dbReference type="ChEBI" id="CHEBI:29105"/>
    </cofactor>
    <text evidence="10">Binds 1 zinc ion per subunit.</text>
</comment>
<dbReference type="NCBIfam" id="TIGR00364">
    <property type="entry name" value="7-cyano-7-deazaguanine synthase QueC"/>
    <property type="match status" value="1"/>
</dbReference>
<dbReference type="Proteomes" id="UP001589747">
    <property type="component" value="Unassembled WGS sequence"/>
</dbReference>
<protein>
    <recommendedName>
        <fullName evidence="8 10">7-cyano-7-deazaguanine synthase</fullName>
        <ecNumber evidence="8 10">6.3.4.20</ecNumber>
    </recommendedName>
    <alternativeName>
        <fullName evidence="10">7-cyano-7-carbaguanine synthase</fullName>
    </alternativeName>
    <alternativeName>
        <fullName evidence="10">PreQ(0) synthase</fullName>
    </alternativeName>
    <alternativeName>
        <fullName evidence="10">Queuosine biosynthesis protein QueC</fullName>
    </alternativeName>
</protein>
<feature type="binding site" evidence="10">
    <location>
        <position position="214"/>
    </location>
    <ligand>
        <name>Zn(2+)</name>
        <dbReference type="ChEBI" id="CHEBI:29105"/>
    </ligand>
</feature>
<dbReference type="PIRSF" id="PIRSF006293">
    <property type="entry name" value="ExsB"/>
    <property type="match status" value="1"/>
</dbReference>
<reference evidence="11 12" key="1">
    <citation type="submission" date="2024-09" db="EMBL/GenBank/DDBJ databases">
        <authorList>
            <person name="Sun Q."/>
            <person name="Mori K."/>
        </authorList>
    </citation>
    <scope>NUCLEOTIDE SEQUENCE [LARGE SCALE GENOMIC DNA]</scope>
    <source>
        <strain evidence="11 12">TISTR 2452</strain>
    </source>
</reference>
<comment type="pathway">
    <text evidence="1 10">Purine metabolism; 7-cyano-7-deazaguanine biosynthesis.</text>
</comment>
<evidence type="ECO:0000256" key="10">
    <source>
        <dbReference type="HAMAP-Rule" id="MF_01633"/>
    </source>
</evidence>
<dbReference type="RefSeq" id="WP_377495139.1">
    <property type="nucleotide sequence ID" value="NZ_JBHMDO010000024.1"/>
</dbReference>
<dbReference type="GO" id="GO:0016874">
    <property type="term" value="F:ligase activity"/>
    <property type="evidence" value="ECO:0007669"/>
    <property type="project" value="UniProtKB-KW"/>
</dbReference>
<evidence type="ECO:0000256" key="6">
    <source>
        <dbReference type="ARBA" id="ARBA00022840"/>
    </source>
</evidence>
<comment type="similarity">
    <text evidence="7 10">Belongs to the QueC family.</text>
</comment>
<evidence type="ECO:0000313" key="12">
    <source>
        <dbReference type="Proteomes" id="UP001589747"/>
    </source>
</evidence>
<dbReference type="CDD" id="cd01995">
    <property type="entry name" value="QueC-like"/>
    <property type="match status" value="1"/>
</dbReference>
<evidence type="ECO:0000256" key="8">
    <source>
        <dbReference type="ARBA" id="ARBA00039149"/>
    </source>
</evidence>
<dbReference type="SUPFAM" id="SSF52402">
    <property type="entry name" value="Adenine nucleotide alpha hydrolases-like"/>
    <property type="match status" value="1"/>
</dbReference>
<accession>A0ABV5KSC4</accession>
<feature type="binding site" evidence="10">
    <location>
        <position position="200"/>
    </location>
    <ligand>
        <name>Zn(2+)</name>
        <dbReference type="ChEBI" id="CHEBI:29105"/>
    </ligand>
</feature>
<comment type="caution">
    <text evidence="11">The sequence shown here is derived from an EMBL/GenBank/DDBJ whole genome shotgun (WGS) entry which is preliminary data.</text>
</comment>
<keyword evidence="3 10" id="KW-0479">Metal-binding</keyword>
<evidence type="ECO:0000256" key="9">
    <source>
        <dbReference type="ARBA" id="ARBA00047890"/>
    </source>
</evidence>
<comment type="catalytic activity">
    <reaction evidence="9 10">
        <text>7-carboxy-7-carbaguanine + NH4(+) + 2 ATP = 7-cyano-7-carbaguanine + 2 AMP + 2 diphosphate + 2 H(+)</text>
        <dbReference type="Rhea" id="RHEA:27982"/>
        <dbReference type="ChEBI" id="CHEBI:15378"/>
        <dbReference type="ChEBI" id="CHEBI:28938"/>
        <dbReference type="ChEBI" id="CHEBI:30616"/>
        <dbReference type="ChEBI" id="CHEBI:33019"/>
        <dbReference type="ChEBI" id="CHEBI:45075"/>
        <dbReference type="ChEBI" id="CHEBI:61036"/>
        <dbReference type="ChEBI" id="CHEBI:456215"/>
        <dbReference type="EC" id="6.3.4.20"/>
    </reaction>
</comment>
<evidence type="ECO:0000256" key="4">
    <source>
        <dbReference type="ARBA" id="ARBA00022741"/>
    </source>
</evidence>
<organism evidence="11 12">
    <name type="scientific">Paenibacillus aurantiacus</name>
    <dbReference type="NCBI Taxonomy" id="1936118"/>
    <lineage>
        <taxon>Bacteria</taxon>
        <taxon>Bacillati</taxon>
        <taxon>Bacillota</taxon>
        <taxon>Bacilli</taxon>
        <taxon>Bacillales</taxon>
        <taxon>Paenibacillaceae</taxon>
        <taxon>Paenibacillus</taxon>
    </lineage>
</organism>
<name>A0ABV5KSC4_9BACL</name>
<keyword evidence="5 10" id="KW-0862">Zinc</keyword>
<sequence>MSKHEEKKAVIILSGGLDSTTCMGFAKEAGYELYPITFDYGQRHRIELVNARKVAEFYGVAGRYKEVKLGFLREFGGSALTDDAIDVPKVSEEAGAEESEIPVTYVPGRNLMFLSIATSYAEAVGAEAIYIGVNALDYSGYPDCRPEFIAKVQEVMTLATRVGVEGKPITIQTPLLDLTKADIVREGTRMGVPYELTTSCYNGEAEACGECDSCRLRLKGFAEAGRVDPIPYRT</sequence>
<keyword evidence="4 10" id="KW-0547">Nucleotide-binding</keyword>
<dbReference type="InterPro" id="IPR014729">
    <property type="entry name" value="Rossmann-like_a/b/a_fold"/>
</dbReference>
<proteinExistence type="inferred from homology"/>
<dbReference type="PANTHER" id="PTHR42914:SF1">
    <property type="entry name" value="7-CYANO-7-DEAZAGUANINE SYNTHASE"/>
    <property type="match status" value="1"/>
</dbReference>
<dbReference type="PANTHER" id="PTHR42914">
    <property type="entry name" value="7-CYANO-7-DEAZAGUANINE SYNTHASE"/>
    <property type="match status" value="1"/>
</dbReference>
<feature type="binding site" evidence="10">
    <location>
        <position position="211"/>
    </location>
    <ligand>
        <name>Zn(2+)</name>
        <dbReference type="ChEBI" id="CHEBI:29105"/>
    </ligand>
</feature>
<keyword evidence="12" id="KW-1185">Reference proteome</keyword>
<evidence type="ECO:0000313" key="11">
    <source>
        <dbReference type="EMBL" id="MFB9327138.1"/>
    </source>
</evidence>
<dbReference type="Pfam" id="PF06508">
    <property type="entry name" value="QueC"/>
    <property type="match status" value="1"/>
</dbReference>